<protein>
    <submittedName>
        <fullName evidence="2">Putative secreted protein</fullName>
    </submittedName>
</protein>
<accession>A0A090I4H1</accession>
<dbReference type="EMBL" id="CP006933">
    <property type="protein sequence ID" value="AIS31949.1"/>
    <property type="molecule type" value="Genomic_DNA"/>
</dbReference>
<evidence type="ECO:0000313" key="2">
    <source>
        <dbReference type="EMBL" id="CEA14114.1"/>
    </source>
</evidence>
<evidence type="ECO:0000313" key="1">
    <source>
        <dbReference type="EMBL" id="AIS31949.1"/>
    </source>
</evidence>
<keyword evidence="5" id="KW-1185">Reference proteome</keyword>
<dbReference type="PATRIC" id="fig|2162.10.peg.1266"/>
<dbReference type="AlphaFoldDB" id="A0A090I4H1"/>
<evidence type="ECO:0000313" key="5">
    <source>
        <dbReference type="Proteomes" id="UP000062768"/>
    </source>
</evidence>
<name>A0A090I4H1_METFO</name>
<dbReference type="Proteomes" id="UP000029661">
    <property type="component" value="Chromosome"/>
</dbReference>
<organism evidence="2">
    <name type="scientific">Methanobacterium formicicum</name>
    <dbReference type="NCBI Taxonomy" id="2162"/>
    <lineage>
        <taxon>Archaea</taxon>
        <taxon>Methanobacteriati</taxon>
        <taxon>Methanobacteriota</taxon>
        <taxon>Methanomada group</taxon>
        <taxon>Methanobacteria</taxon>
        <taxon>Methanobacteriales</taxon>
        <taxon>Methanobacteriaceae</taxon>
        <taxon>Methanobacterium</taxon>
    </lineage>
</organism>
<dbReference type="EMBL" id="LN734822">
    <property type="protein sequence ID" value="CEL24847.1"/>
    <property type="molecule type" value="Genomic_DNA"/>
</dbReference>
<dbReference type="Proteomes" id="UP000062768">
    <property type="component" value="Chromosome I"/>
</dbReference>
<dbReference type="EMBL" id="LN515531">
    <property type="protein sequence ID" value="CEA14114.1"/>
    <property type="molecule type" value="Genomic_DNA"/>
</dbReference>
<evidence type="ECO:0000313" key="4">
    <source>
        <dbReference type="EMBL" id="MBF4475988.1"/>
    </source>
</evidence>
<proteinExistence type="predicted"/>
<dbReference type="Pfam" id="PF18933">
    <property type="entry name" value="PsbP_2"/>
    <property type="match status" value="1"/>
</dbReference>
<dbReference type="Gene3D" id="3.40.1000.10">
    <property type="entry name" value="Mog1/PsbP, alpha/beta/alpha sandwich"/>
    <property type="match status" value="1"/>
</dbReference>
<dbReference type="KEGG" id="mfi:DSM1535_1789"/>
<evidence type="ECO:0000313" key="3">
    <source>
        <dbReference type="EMBL" id="CEL24847.1"/>
    </source>
</evidence>
<sequence>MNKKFINKKFMVVAAVILVIILAMVYFTIASGTHYTSKDSKGNEISFNYPSGWVFQERTAGELIQGEKNSTDNSTYRSVVTITRTLANGTSLDQVKSNDIYLKTGTVINETNRSVDGVQATVIDIDEMAGPERGKLGEVKLVLLSKDDYIYTITFVTGGTLEKMKGDIDHILNSFQTGKS</sequence>
<reference evidence="1" key="1">
    <citation type="submission" date="2013-12" db="EMBL/GenBank/DDBJ databases">
        <title>The complete genome sequence of Methanobacterium sp. BRM9.</title>
        <authorList>
            <consortium name="Pastoral Greenhouse Gas Research Consortium"/>
            <person name="Kelly W.J."/>
            <person name="Leahy S.C."/>
            <person name="Perry R."/>
            <person name="Li D."/>
            <person name="Altermann E."/>
            <person name="Lambie S.C."/>
            <person name="Attwood G.T."/>
        </authorList>
    </citation>
    <scope>NUCLEOTIDE SEQUENCE [LARGE SCALE GENOMIC DNA]</scope>
    <source>
        <strain evidence="1">BRM9</strain>
    </source>
</reference>
<dbReference type="GeneID" id="26739457"/>
<reference evidence="2" key="2">
    <citation type="submission" date="2014-08" db="EMBL/GenBank/DDBJ databases">
        <authorList>
            <person name="Wibberg D."/>
        </authorList>
    </citation>
    <scope>NUCLEOTIDE SEQUENCE</scope>
</reference>
<dbReference type="EMBL" id="JADIIL010000038">
    <property type="protein sequence ID" value="MBF4475988.1"/>
    <property type="molecule type" value="Genomic_DNA"/>
</dbReference>
<reference evidence="3" key="3">
    <citation type="submission" date="2014-09" db="EMBL/GenBank/DDBJ databases">
        <authorList>
            <person name="Bishop-Lilly K.A."/>
            <person name="Broomall S.M."/>
            <person name="Chain P.S."/>
            <person name="Chertkov O."/>
            <person name="Coyne S.R."/>
            <person name="Daligault H.E."/>
            <person name="Davenport K.W."/>
            <person name="Erkkila T."/>
            <person name="Frey K.G."/>
            <person name="Gibbons H.S."/>
            <person name="Gu W."/>
            <person name="Jaissle J."/>
            <person name="Johnson S.L."/>
            <person name="Koroleva G.I."/>
            <person name="Ladner J.T."/>
            <person name="Lo C.-C."/>
            <person name="Minogue T.D."/>
            <person name="Munk C."/>
            <person name="Palacios G.F."/>
            <person name="Redden C.L."/>
            <person name="Rosenzweig C.N."/>
            <person name="Scholz M.B."/>
            <person name="Teshima H."/>
            <person name="Xu Y."/>
        </authorList>
    </citation>
    <scope>NUCLEOTIDE SEQUENCE</scope>
    <source>
        <strain evidence="3">Mb9</strain>
    </source>
</reference>
<dbReference type="KEGG" id="mfc:BRM9_1133"/>
<dbReference type="OrthoDB" id="70787at2157"/>
<gene>
    <name evidence="1" type="ORF">BRM9_1133</name>
    <name evidence="2" type="ORF">DSM1535_1789</name>
    <name evidence="4" type="ORF">ISP06_11055</name>
    <name evidence="3" type="ORF">MB9_1209</name>
</gene>
<reference evidence="4" key="4">
    <citation type="submission" date="2020-10" db="EMBL/GenBank/DDBJ databases">
        <title>Dehalococcoides mccartyi of a TCE/Cr reducing biochatode.</title>
        <authorList>
            <person name="Matturro B."/>
        </authorList>
    </citation>
    <scope>NUCLEOTIDE SEQUENCE</scope>
    <source>
        <strain evidence="4">Bin2</strain>
    </source>
</reference>
<dbReference type="Proteomes" id="UP000606900">
    <property type="component" value="Unassembled WGS sequence"/>
</dbReference>
<dbReference type="RefSeq" id="WP_048073212.1">
    <property type="nucleotide sequence ID" value="NZ_CP006933.1"/>
</dbReference>